<dbReference type="EMBL" id="JADBEB010000001">
    <property type="protein sequence ID" value="MBE1486434.1"/>
    <property type="molecule type" value="Genomic_DNA"/>
</dbReference>
<proteinExistence type="predicted"/>
<evidence type="ECO:0000256" key="2">
    <source>
        <dbReference type="ARBA" id="ARBA00022670"/>
    </source>
</evidence>
<keyword evidence="8" id="KW-1133">Transmembrane helix</keyword>
<feature type="transmembrane region" description="Helical" evidence="8">
    <location>
        <begin position="394"/>
        <end position="415"/>
    </location>
</feature>
<dbReference type="GO" id="GO:0006508">
    <property type="term" value="P:proteolysis"/>
    <property type="evidence" value="ECO:0007669"/>
    <property type="project" value="UniProtKB-KW"/>
</dbReference>
<keyword evidence="2 10" id="KW-0645">Protease</keyword>
<keyword evidence="8" id="KW-0812">Transmembrane</keyword>
<feature type="transmembrane region" description="Helical" evidence="8">
    <location>
        <begin position="514"/>
        <end position="534"/>
    </location>
</feature>
<keyword evidence="8" id="KW-0472">Membrane</keyword>
<evidence type="ECO:0000256" key="8">
    <source>
        <dbReference type="SAM" id="Phobius"/>
    </source>
</evidence>
<name>A0A927R4D8_9ACTN</name>
<evidence type="ECO:0000256" key="4">
    <source>
        <dbReference type="ARBA" id="ARBA00022801"/>
    </source>
</evidence>
<evidence type="ECO:0000256" key="5">
    <source>
        <dbReference type="ARBA" id="ARBA00022833"/>
    </source>
</evidence>
<feature type="transmembrane region" description="Helical" evidence="8">
    <location>
        <begin position="293"/>
        <end position="310"/>
    </location>
</feature>
<evidence type="ECO:0000259" key="9">
    <source>
        <dbReference type="Pfam" id="PF01435"/>
    </source>
</evidence>
<keyword evidence="4" id="KW-0378">Hydrolase</keyword>
<keyword evidence="3" id="KW-0479">Metal-binding</keyword>
<feature type="transmembrane region" description="Helical" evidence="8">
    <location>
        <begin position="662"/>
        <end position="684"/>
    </location>
</feature>
<reference evidence="10" key="1">
    <citation type="submission" date="2020-10" db="EMBL/GenBank/DDBJ databases">
        <title>Sequencing the genomes of 1000 actinobacteria strains.</title>
        <authorList>
            <person name="Klenk H.-P."/>
        </authorList>
    </citation>
    <scope>NUCLEOTIDE SEQUENCE</scope>
    <source>
        <strain evidence="10">DSM 46832</strain>
    </source>
</reference>
<feature type="transmembrane region" description="Helical" evidence="8">
    <location>
        <begin position="585"/>
        <end position="607"/>
    </location>
</feature>
<feature type="region of interest" description="Disordered" evidence="7">
    <location>
        <begin position="695"/>
        <end position="722"/>
    </location>
</feature>
<keyword evidence="6" id="KW-0482">Metalloprotease</keyword>
<comment type="cofactor">
    <cofactor evidence="1">
        <name>Zn(2+)</name>
        <dbReference type="ChEBI" id="CHEBI:29105"/>
    </cofactor>
</comment>
<dbReference type="InterPro" id="IPR001915">
    <property type="entry name" value="Peptidase_M48"/>
</dbReference>
<evidence type="ECO:0000256" key="6">
    <source>
        <dbReference type="ARBA" id="ARBA00023049"/>
    </source>
</evidence>
<feature type="transmembrane region" description="Helical" evidence="8">
    <location>
        <begin position="627"/>
        <end position="650"/>
    </location>
</feature>
<dbReference type="GO" id="GO:0046872">
    <property type="term" value="F:metal ion binding"/>
    <property type="evidence" value="ECO:0007669"/>
    <property type="project" value="UniProtKB-KW"/>
</dbReference>
<feature type="transmembrane region" description="Helical" evidence="8">
    <location>
        <begin position="427"/>
        <end position="455"/>
    </location>
</feature>
<dbReference type="Pfam" id="PF01435">
    <property type="entry name" value="Peptidase_M48"/>
    <property type="match status" value="1"/>
</dbReference>
<feature type="compositionally biased region" description="Basic and acidic residues" evidence="7">
    <location>
        <begin position="750"/>
        <end position="763"/>
    </location>
</feature>
<organism evidence="10 11">
    <name type="scientific">Plantactinospora soyae</name>
    <dbReference type="NCBI Taxonomy" id="1544732"/>
    <lineage>
        <taxon>Bacteria</taxon>
        <taxon>Bacillati</taxon>
        <taxon>Actinomycetota</taxon>
        <taxon>Actinomycetes</taxon>
        <taxon>Micromonosporales</taxon>
        <taxon>Micromonosporaceae</taxon>
        <taxon>Plantactinospora</taxon>
    </lineage>
</organism>
<gene>
    <name evidence="10" type="ORF">H4W31_002072</name>
</gene>
<feature type="transmembrane region" description="Helical" evidence="8">
    <location>
        <begin position="330"/>
        <end position="348"/>
    </location>
</feature>
<feature type="transmembrane region" description="Helical" evidence="8">
    <location>
        <begin position="360"/>
        <end position="382"/>
    </location>
</feature>
<keyword evidence="5" id="KW-0862">Zinc</keyword>
<protein>
    <submittedName>
        <fullName evidence="10">Zn-dependent protease with chaperone function</fullName>
    </submittedName>
</protein>
<comment type="caution">
    <text evidence="10">The sequence shown here is derived from an EMBL/GenBank/DDBJ whole genome shotgun (WGS) entry which is preliminary data.</text>
</comment>
<feature type="transmembrane region" description="Helical" evidence="8">
    <location>
        <begin position="475"/>
        <end position="493"/>
    </location>
</feature>
<evidence type="ECO:0000313" key="11">
    <source>
        <dbReference type="Proteomes" id="UP000649753"/>
    </source>
</evidence>
<feature type="transmembrane region" description="Helical" evidence="8">
    <location>
        <begin position="554"/>
        <end position="573"/>
    </location>
</feature>
<keyword evidence="11" id="KW-1185">Reference proteome</keyword>
<evidence type="ECO:0000256" key="3">
    <source>
        <dbReference type="ARBA" id="ARBA00022723"/>
    </source>
</evidence>
<feature type="transmembrane region" description="Helical" evidence="8">
    <location>
        <begin position="201"/>
        <end position="221"/>
    </location>
</feature>
<feature type="transmembrane region" description="Helical" evidence="8">
    <location>
        <begin position="174"/>
        <end position="195"/>
    </location>
</feature>
<sequence length="922" mass="98134">MTYDLVDMDRIDTCMFNAGWFGVESGRSPESLEAAFPASLAECIKPAALPWTVTMLAGAAGTLAVTALAIVLDGLWVRWRLRREGPASEATLEAARRRFAQLCAEHGPTRRPPDLWISRPGSRYTEAFTTGVPLRRPLVVVPVGLVVGGMARFDPVVHHELAHVRSRDVARASAAWWSGWISVLVMVAAVAPYAGSADSSLFSPVLKLLVPGGLAVLLLVFRAHLLRIREHAADRLAAARLDRPERLAEVLAGRRATATPHATPRIVNRVFGCHPTPAQRILLLGTGRRVDEGGFLPSLVTVLLVLLLVQPVNQMVHNSTGWRGAGDVPVYPLAGCLIAALLLPMWVHRADAARRRGVPAGWFGPVLGVGLGATAGVCLPIPGTTASSGINALSGAWIGGLLIFAVFCAMAWLMLQLAQDVDVTRRSAVALTTVAGALMAAVVLSGAIKLFFAAGNTPPAFLRATVQYIGGLSEWDAGLIFGLIALLAVMSALSGPSPRRLLARARTALRHDPIPRLALTMVVIAVVSGMLATALRLPHDRPRSTEVYLVWQRIWVFAFAGWVVLFVLLHRAAGRTAPGPRPLGTLARAFTAAALTTLAGAFVQFGLEVVVQGGWRPAHHPWLADRYTATSLLFLLILSVLLTPLAMLISPLLRRRRRPASALGRQVVAALLTVPICVAVLVGATDTLTGRPDDLTTVISAFPPTPPPRTPPPPPGGHAGRQLGQDEVATVAAAIGPALPGWTRQPAKPDQPDKPHPADRCTAPDEDGGPGPAARAEITYAAAEAKHPPVGADMMIRVDSYPEVLDPAKVFAAARAEFARCAYWSEKNADSADGRGHFRLGEHPVGPFPFPVLGSHITLTIRGEHTMIVTTAHDISAIVGHNRVHVLFTYGHAGNPPAARLKPLDERLVAALDAAVRQLGQE</sequence>
<evidence type="ECO:0000313" key="10">
    <source>
        <dbReference type="EMBL" id="MBE1486434.1"/>
    </source>
</evidence>
<evidence type="ECO:0000256" key="1">
    <source>
        <dbReference type="ARBA" id="ARBA00001947"/>
    </source>
</evidence>
<feature type="domain" description="Peptidase M48" evidence="9">
    <location>
        <begin position="122"/>
        <end position="281"/>
    </location>
</feature>
<feature type="compositionally biased region" description="Pro residues" evidence="7">
    <location>
        <begin position="703"/>
        <end position="716"/>
    </location>
</feature>
<evidence type="ECO:0000256" key="7">
    <source>
        <dbReference type="SAM" id="MobiDB-lite"/>
    </source>
</evidence>
<dbReference type="GO" id="GO:0004222">
    <property type="term" value="F:metalloendopeptidase activity"/>
    <property type="evidence" value="ECO:0007669"/>
    <property type="project" value="InterPro"/>
</dbReference>
<feature type="transmembrane region" description="Helical" evidence="8">
    <location>
        <begin position="55"/>
        <end position="76"/>
    </location>
</feature>
<accession>A0A927R4D8</accession>
<dbReference type="Proteomes" id="UP000649753">
    <property type="component" value="Unassembled WGS sequence"/>
</dbReference>
<feature type="region of interest" description="Disordered" evidence="7">
    <location>
        <begin position="739"/>
        <end position="773"/>
    </location>
</feature>
<dbReference type="AlphaFoldDB" id="A0A927R4D8"/>
<dbReference type="RefSeq" id="WP_192766457.1">
    <property type="nucleotide sequence ID" value="NZ_JADBEB010000001.1"/>
</dbReference>